<proteinExistence type="predicted"/>
<sequence>MSTRAVELSLYKHSGLTDLLRSTKALTRNTSLTSRINPLPRRVALPEAEIQ</sequence>
<dbReference type="Proteomes" id="UP001629249">
    <property type="component" value="Unassembled WGS sequence"/>
</dbReference>
<comment type="caution">
    <text evidence="1">The sequence shown here is derived from an EMBL/GenBank/DDBJ whole genome shotgun (WGS) entry which is preliminary data.</text>
</comment>
<dbReference type="EMBL" id="JAQQFN010000020">
    <property type="protein sequence ID" value="MFL9886165.1"/>
    <property type="molecule type" value="Genomic_DNA"/>
</dbReference>
<evidence type="ECO:0000313" key="1">
    <source>
        <dbReference type="EMBL" id="MFL9886165.1"/>
    </source>
</evidence>
<reference evidence="1 2" key="1">
    <citation type="journal article" date="2024" name="Chem. Sci.">
        <title>Discovery of megapolipeptins by genome mining of a Burkholderiales bacteria collection.</title>
        <authorList>
            <person name="Paulo B.S."/>
            <person name="Recchia M.J.J."/>
            <person name="Lee S."/>
            <person name="Fergusson C.H."/>
            <person name="Romanowski S.B."/>
            <person name="Hernandez A."/>
            <person name="Krull N."/>
            <person name="Liu D.Y."/>
            <person name="Cavanagh H."/>
            <person name="Bos A."/>
            <person name="Gray C.A."/>
            <person name="Murphy B.T."/>
            <person name="Linington R.G."/>
            <person name="Eustaquio A.S."/>
        </authorList>
    </citation>
    <scope>NUCLEOTIDE SEQUENCE [LARGE SCALE GENOMIC DNA]</scope>
    <source>
        <strain evidence="1 2">RL16-012-BIC-B</strain>
    </source>
</reference>
<dbReference type="RefSeq" id="WP_408330164.1">
    <property type="nucleotide sequence ID" value="NZ_JAQQFH010000013.1"/>
</dbReference>
<keyword evidence="2" id="KW-1185">Reference proteome</keyword>
<accession>A0ABW8ZTK0</accession>
<gene>
    <name evidence="1" type="ORF">PQR66_24205</name>
</gene>
<organism evidence="1 2">
    <name type="scientific">Paraburkholderia agricolaris</name>
    <dbReference type="NCBI Taxonomy" id="2152888"/>
    <lineage>
        <taxon>Bacteria</taxon>
        <taxon>Pseudomonadati</taxon>
        <taxon>Pseudomonadota</taxon>
        <taxon>Betaproteobacteria</taxon>
        <taxon>Burkholderiales</taxon>
        <taxon>Burkholderiaceae</taxon>
        <taxon>Paraburkholderia</taxon>
    </lineage>
</organism>
<protein>
    <submittedName>
        <fullName evidence="1">Uncharacterized protein</fullName>
    </submittedName>
</protein>
<evidence type="ECO:0000313" key="2">
    <source>
        <dbReference type="Proteomes" id="UP001629249"/>
    </source>
</evidence>
<name>A0ABW8ZTK0_9BURK</name>